<dbReference type="GO" id="GO:0016491">
    <property type="term" value="F:oxidoreductase activity"/>
    <property type="evidence" value="ECO:0007669"/>
    <property type="project" value="UniProtKB-KW"/>
</dbReference>
<name>A0A699XHX9_TANCI</name>
<dbReference type="AlphaFoldDB" id="A0A699XHX9"/>
<dbReference type="Pfam" id="PF00248">
    <property type="entry name" value="Aldo_ket_red"/>
    <property type="match status" value="1"/>
</dbReference>
<keyword evidence="1" id="KW-0560">Oxidoreductase</keyword>
<dbReference type="SUPFAM" id="SSF51430">
    <property type="entry name" value="NAD(P)-linked oxidoreductase"/>
    <property type="match status" value="1"/>
</dbReference>
<evidence type="ECO:0000313" key="3">
    <source>
        <dbReference type="EMBL" id="GFD59379.1"/>
    </source>
</evidence>
<dbReference type="InterPro" id="IPR050523">
    <property type="entry name" value="AKR_Detox_Biosynth"/>
</dbReference>
<reference evidence="3" key="1">
    <citation type="journal article" date="2019" name="Sci. Rep.">
        <title>Draft genome of Tanacetum cinerariifolium, the natural source of mosquito coil.</title>
        <authorList>
            <person name="Yamashiro T."/>
            <person name="Shiraishi A."/>
            <person name="Satake H."/>
            <person name="Nakayama K."/>
        </authorList>
    </citation>
    <scope>NUCLEOTIDE SEQUENCE</scope>
</reference>
<feature type="domain" description="NADP-dependent oxidoreductase" evidence="2">
    <location>
        <begin position="2"/>
        <end position="83"/>
    </location>
</feature>
<comment type="caution">
    <text evidence="3">The sequence shown here is derived from an EMBL/GenBank/DDBJ whole genome shotgun (WGS) entry which is preliminary data.</text>
</comment>
<sequence>VYDTPLEETLSGVSAAHEAGMFRRFGLSNYPPADVQKMYDVCKANNFVTPSVYQGNYSAVARGQEERLLPLLRKLGIASYAYS</sequence>
<accession>A0A699XHX9</accession>
<organism evidence="3">
    <name type="scientific">Tanacetum cinerariifolium</name>
    <name type="common">Dalmatian daisy</name>
    <name type="synonym">Chrysanthemum cinerariifolium</name>
    <dbReference type="NCBI Taxonomy" id="118510"/>
    <lineage>
        <taxon>Eukaryota</taxon>
        <taxon>Viridiplantae</taxon>
        <taxon>Streptophyta</taxon>
        <taxon>Embryophyta</taxon>
        <taxon>Tracheophyta</taxon>
        <taxon>Spermatophyta</taxon>
        <taxon>Magnoliopsida</taxon>
        <taxon>eudicotyledons</taxon>
        <taxon>Gunneridae</taxon>
        <taxon>Pentapetalae</taxon>
        <taxon>asterids</taxon>
        <taxon>campanulids</taxon>
        <taxon>Asterales</taxon>
        <taxon>Asteraceae</taxon>
        <taxon>Asteroideae</taxon>
        <taxon>Anthemideae</taxon>
        <taxon>Anthemidinae</taxon>
        <taxon>Tanacetum</taxon>
    </lineage>
</organism>
<proteinExistence type="predicted"/>
<feature type="non-terminal residue" evidence="3">
    <location>
        <position position="1"/>
    </location>
</feature>
<evidence type="ECO:0000259" key="2">
    <source>
        <dbReference type="Pfam" id="PF00248"/>
    </source>
</evidence>
<dbReference type="PANTHER" id="PTHR43364">
    <property type="entry name" value="NADH-SPECIFIC METHYLGLYOXAL REDUCTASE-RELATED"/>
    <property type="match status" value="1"/>
</dbReference>
<evidence type="ECO:0000256" key="1">
    <source>
        <dbReference type="ARBA" id="ARBA00023002"/>
    </source>
</evidence>
<dbReference type="EMBL" id="BKCJ011864246">
    <property type="protein sequence ID" value="GFD59379.1"/>
    <property type="molecule type" value="Genomic_DNA"/>
</dbReference>
<protein>
    <recommendedName>
        <fullName evidence="2">NADP-dependent oxidoreductase domain-containing protein</fullName>
    </recommendedName>
</protein>
<dbReference type="InterPro" id="IPR036812">
    <property type="entry name" value="NAD(P)_OxRdtase_dom_sf"/>
</dbReference>
<dbReference type="PANTHER" id="PTHR43364:SF4">
    <property type="entry name" value="NAD(P)-LINKED OXIDOREDUCTASE SUPERFAMILY PROTEIN"/>
    <property type="match status" value="1"/>
</dbReference>
<dbReference type="InterPro" id="IPR023210">
    <property type="entry name" value="NADP_OxRdtase_dom"/>
</dbReference>
<gene>
    <name evidence="3" type="ORF">Tci_931348</name>
</gene>
<feature type="non-terminal residue" evidence="3">
    <location>
        <position position="83"/>
    </location>
</feature>
<dbReference type="Gene3D" id="3.20.20.100">
    <property type="entry name" value="NADP-dependent oxidoreductase domain"/>
    <property type="match status" value="1"/>
</dbReference>